<feature type="transmembrane region" description="Helical" evidence="1">
    <location>
        <begin position="206"/>
        <end position="234"/>
    </location>
</feature>
<dbReference type="Proteomes" id="UP000256253">
    <property type="component" value="Unassembled WGS sequence"/>
</dbReference>
<comment type="caution">
    <text evidence="2">The sequence shown here is derived from an EMBL/GenBank/DDBJ whole genome shotgun (WGS) entry which is preliminary data.</text>
</comment>
<protein>
    <submittedName>
        <fullName evidence="2">Putative membrane protein SpoIIM required for sporulation</fullName>
    </submittedName>
</protein>
<evidence type="ECO:0000256" key="1">
    <source>
        <dbReference type="SAM" id="Phobius"/>
    </source>
</evidence>
<reference evidence="2 3" key="1">
    <citation type="submission" date="2018-08" db="EMBL/GenBank/DDBJ databases">
        <title>Sequencing the genomes of 1000 actinobacteria strains.</title>
        <authorList>
            <person name="Klenk H.-P."/>
        </authorList>
    </citation>
    <scope>NUCLEOTIDE SEQUENCE [LARGE SCALE GENOMIC DNA]</scope>
    <source>
        <strain evidence="2 3">DSM 22967</strain>
    </source>
</reference>
<feature type="transmembrane region" description="Helical" evidence="1">
    <location>
        <begin position="77"/>
        <end position="95"/>
    </location>
</feature>
<dbReference type="PANTHER" id="PTHR35337">
    <property type="entry name" value="SLR1478 PROTEIN"/>
    <property type="match status" value="1"/>
</dbReference>
<name>A0A3D9UUW2_9MICO</name>
<sequence length="331" mass="36164">MDLDAYVEAHGAEWARLKQLSSARRLDAAESDELLDLYQRTATHLSHIRSTAPDPTVTQYLSTILAKARARAMGTRTGSWTVFATFFVETFPAMLYRSRRWWLTTMGVNIVVAVLLAWWVADHPGVQTSMLSPEAIDNLVNHEFEGYYHESSNSEFAARVWTNNAWVAAVCLAGGALGLPVIYMLWQNISNLGIIGGLMADHDRLGLFFGLILPHGLLELTAVFVAAGAGLRMFWSWVEPGDRSRASHFAREARASMTLALGLIVVLLVSGLIEGFVTPSNLPTWARIAIGVVAELLFFIYVWTLGRSAVARGVTGDVTGADATAEAPARG</sequence>
<dbReference type="InterPro" id="IPR002798">
    <property type="entry name" value="SpoIIM-like"/>
</dbReference>
<keyword evidence="1" id="KW-1133">Transmembrane helix</keyword>
<feature type="transmembrane region" description="Helical" evidence="1">
    <location>
        <begin position="255"/>
        <end position="273"/>
    </location>
</feature>
<dbReference type="PANTHER" id="PTHR35337:SF1">
    <property type="entry name" value="SLR1478 PROTEIN"/>
    <property type="match status" value="1"/>
</dbReference>
<evidence type="ECO:0000313" key="2">
    <source>
        <dbReference type="EMBL" id="REF30405.1"/>
    </source>
</evidence>
<keyword evidence="1" id="KW-0472">Membrane</keyword>
<accession>A0A3D9UUW2</accession>
<gene>
    <name evidence="2" type="ORF">DFJ65_1411</name>
</gene>
<dbReference type="OrthoDB" id="5243448at2"/>
<proteinExistence type="predicted"/>
<dbReference type="RefSeq" id="WP_115922405.1">
    <property type="nucleotide sequence ID" value="NZ_QTUA01000001.1"/>
</dbReference>
<keyword evidence="3" id="KW-1185">Reference proteome</keyword>
<evidence type="ECO:0000313" key="3">
    <source>
        <dbReference type="Proteomes" id="UP000256253"/>
    </source>
</evidence>
<feature type="transmembrane region" description="Helical" evidence="1">
    <location>
        <begin position="285"/>
        <end position="303"/>
    </location>
</feature>
<keyword evidence="1" id="KW-0812">Transmembrane</keyword>
<feature type="transmembrane region" description="Helical" evidence="1">
    <location>
        <begin position="165"/>
        <end position="186"/>
    </location>
</feature>
<dbReference type="EMBL" id="QTUA01000001">
    <property type="protein sequence ID" value="REF30405.1"/>
    <property type="molecule type" value="Genomic_DNA"/>
</dbReference>
<feature type="transmembrane region" description="Helical" evidence="1">
    <location>
        <begin position="101"/>
        <end position="121"/>
    </location>
</feature>
<dbReference type="Pfam" id="PF01944">
    <property type="entry name" value="SpoIIM"/>
    <property type="match status" value="1"/>
</dbReference>
<organism evidence="2 3">
    <name type="scientific">Calidifontibacter indicus</name>
    <dbReference type="NCBI Taxonomy" id="419650"/>
    <lineage>
        <taxon>Bacteria</taxon>
        <taxon>Bacillati</taxon>
        <taxon>Actinomycetota</taxon>
        <taxon>Actinomycetes</taxon>
        <taxon>Micrococcales</taxon>
        <taxon>Dermacoccaceae</taxon>
        <taxon>Calidifontibacter</taxon>
    </lineage>
</organism>
<dbReference type="AlphaFoldDB" id="A0A3D9UUW2"/>